<dbReference type="InterPro" id="IPR049278">
    <property type="entry name" value="MS_channel_C"/>
</dbReference>
<dbReference type="InterPro" id="IPR000595">
    <property type="entry name" value="cNMP-bd_dom"/>
</dbReference>
<dbReference type="InterPro" id="IPR011066">
    <property type="entry name" value="MscS_channel_C_sf"/>
</dbReference>
<dbReference type="PROSITE" id="PS50042">
    <property type="entry name" value="CNMP_BINDING_3"/>
    <property type="match status" value="1"/>
</dbReference>
<evidence type="ECO:0000256" key="5">
    <source>
        <dbReference type="ARBA" id="ARBA00022989"/>
    </source>
</evidence>
<dbReference type="PANTHER" id="PTHR30221:SF1">
    <property type="entry name" value="SMALL-CONDUCTANCE MECHANOSENSITIVE CHANNEL"/>
    <property type="match status" value="1"/>
</dbReference>
<dbReference type="InterPro" id="IPR045275">
    <property type="entry name" value="MscS_archaea/bacteria_type"/>
</dbReference>
<keyword evidence="4 7" id="KW-0812">Transmembrane</keyword>
<feature type="transmembrane region" description="Helical" evidence="7">
    <location>
        <begin position="12"/>
        <end position="33"/>
    </location>
</feature>
<dbReference type="GO" id="GO:0005886">
    <property type="term" value="C:plasma membrane"/>
    <property type="evidence" value="ECO:0007669"/>
    <property type="project" value="UniProtKB-SubCell"/>
</dbReference>
<dbReference type="Pfam" id="PF00924">
    <property type="entry name" value="MS_channel_2nd"/>
    <property type="match status" value="1"/>
</dbReference>
<feature type="transmembrane region" description="Helical" evidence="7">
    <location>
        <begin position="80"/>
        <end position="102"/>
    </location>
</feature>
<evidence type="ECO:0000256" key="6">
    <source>
        <dbReference type="ARBA" id="ARBA00023136"/>
    </source>
</evidence>
<dbReference type="InterPro" id="IPR023408">
    <property type="entry name" value="MscS_beta-dom_sf"/>
</dbReference>
<protein>
    <submittedName>
        <fullName evidence="9">Potassium efflux system KefA protein / Small-conductance mechanosensitive channel</fullName>
    </submittedName>
</protein>
<dbReference type="EMBL" id="FPHM01000081">
    <property type="protein sequence ID" value="SFV63819.1"/>
    <property type="molecule type" value="Genomic_DNA"/>
</dbReference>
<dbReference type="Gene3D" id="2.30.30.60">
    <property type="match status" value="1"/>
</dbReference>
<evidence type="ECO:0000256" key="2">
    <source>
        <dbReference type="ARBA" id="ARBA00008017"/>
    </source>
</evidence>
<evidence type="ECO:0000256" key="4">
    <source>
        <dbReference type="ARBA" id="ARBA00022692"/>
    </source>
</evidence>
<dbReference type="SUPFAM" id="SSF51206">
    <property type="entry name" value="cAMP-binding domain-like"/>
    <property type="match status" value="1"/>
</dbReference>
<comment type="subcellular location">
    <subcellularLocation>
        <location evidence="1">Cell membrane</location>
        <topology evidence="1">Multi-pass membrane protein</topology>
    </subcellularLocation>
</comment>
<dbReference type="InterPro" id="IPR010920">
    <property type="entry name" value="LSM_dom_sf"/>
</dbReference>
<feature type="transmembrane region" description="Helical" evidence="7">
    <location>
        <begin position="45"/>
        <end position="65"/>
    </location>
</feature>
<comment type="similarity">
    <text evidence="2">Belongs to the MscS (TC 1.A.23) family.</text>
</comment>
<evidence type="ECO:0000256" key="7">
    <source>
        <dbReference type="SAM" id="Phobius"/>
    </source>
</evidence>
<gene>
    <name evidence="9" type="ORF">MNB_SV-13-1666</name>
</gene>
<dbReference type="SMART" id="SM00100">
    <property type="entry name" value="cNMP"/>
    <property type="match status" value="1"/>
</dbReference>
<evidence type="ECO:0000259" key="8">
    <source>
        <dbReference type="PROSITE" id="PS50042"/>
    </source>
</evidence>
<feature type="transmembrane region" description="Helical" evidence="7">
    <location>
        <begin position="114"/>
        <end position="137"/>
    </location>
</feature>
<dbReference type="SUPFAM" id="SSF50182">
    <property type="entry name" value="Sm-like ribonucleoproteins"/>
    <property type="match status" value="1"/>
</dbReference>
<sequence>MIDLPYAWKTWGLLIIIGLPMAIVVAGELLLYLEKRESKFTPIVYNIRNILLPIFTINLILSEIIKLGDDSLILKISDTFFWLILILSTLKFVNIFVFSNVLPKHTQERIPKLLVDFGRTFLIMLGAAIIASTVWGADLGRLLAALGVGSIVLGLALQDVLGGLFSGVALLSSKPFVVGNWIKIGDVTGKVVNIDWRAVTLVDFNGDTIIIPNATIANDVLKNYSHPTAIHRESIAFDMSFDDAPNKVKQVLSEAALEIEGILKTPAPLVTLVSYGDSSIQYKVFYFIDNYQKIGAIKNSFMSRIWYINKRYNLTFPIDTNTYIQLQENNDSKEAKEMAKVPLNIQSKLLELDIFTVDEKQLLDLAKASKIDEFGVGECLLHKGKLTGDIYVIIEGIATEHIKNKHGEILHKKRLKMGDIFGLASLVRKEPSLVTICALSDIKVITISIKAMKILLHKNPEVAHSLESMVNIHENKLQKSLFHH</sequence>
<reference evidence="9" key="1">
    <citation type="submission" date="2016-10" db="EMBL/GenBank/DDBJ databases">
        <authorList>
            <person name="de Groot N.N."/>
        </authorList>
    </citation>
    <scope>NUCLEOTIDE SEQUENCE</scope>
</reference>
<dbReference type="Gene3D" id="2.60.120.10">
    <property type="entry name" value="Jelly Rolls"/>
    <property type="match status" value="1"/>
</dbReference>
<dbReference type="SUPFAM" id="SSF82861">
    <property type="entry name" value="Mechanosensitive channel protein MscS (YggB), transmembrane region"/>
    <property type="match status" value="1"/>
</dbReference>
<evidence type="ECO:0000313" key="9">
    <source>
        <dbReference type="EMBL" id="SFV63819.1"/>
    </source>
</evidence>
<dbReference type="CDD" id="cd00038">
    <property type="entry name" value="CAP_ED"/>
    <property type="match status" value="1"/>
</dbReference>
<dbReference type="Gene3D" id="1.10.287.1260">
    <property type="match status" value="1"/>
</dbReference>
<dbReference type="Pfam" id="PF00027">
    <property type="entry name" value="cNMP_binding"/>
    <property type="match status" value="1"/>
</dbReference>
<keyword evidence="3" id="KW-1003">Cell membrane</keyword>
<keyword evidence="5 7" id="KW-1133">Transmembrane helix</keyword>
<dbReference type="InterPro" id="IPR011014">
    <property type="entry name" value="MscS_channel_TM-2"/>
</dbReference>
<feature type="domain" description="Cyclic nucleotide-binding" evidence="8">
    <location>
        <begin position="357"/>
        <end position="462"/>
    </location>
</feature>
<dbReference type="Pfam" id="PF21082">
    <property type="entry name" value="MS_channel_3rd"/>
    <property type="match status" value="1"/>
</dbReference>
<evidence type="ECO:0000256" key="1">
    <source>
        <dbReference type="ARBA" id="ARBA00004651"/>
    </source>
</evidence>
<dbReference type="Gene3D" id="3.30.70.100">
    <property type="match status" value="1"/>
</dbReference>
<evidence type="ECO:0000256" key="3">
    <source>
        <dbReference type="ARBA" id="ARBA00022475"/>
    </source>
</evidence>
<dbReference type="GO" id="GO:0008381">
    <property type="term" value="F:mechanosensitive monoatomic ion channel activity"/>
    <property type="evidence" value="ECO:0007669"/>
    <property type="project" value="InterPro"/>
</dbReference>
<accession>A0A1W1CDF2</accession>
<dbReference type="InterPro" id="IPR018490">
    <property type="entry name" value="cNMP-bd_dom_sf"/>
</dbReference>
<dbReference type="InterPro" id="IPR014710">
    <property type="entry name" value="RmlC-like_jellyroll"/>
</dbReference>
<dbReference type="AlphaFoldDB" id="A0A1W1CDF2"/>
<proteinExistence type="inferred from homology"/>
<organism evidence="9">
    <name type="scientific">hydrothermal vent metagenome</name>
    <dbReference type="NCBI Taxonomy" id="652676"/>
    <lineage>
        <taxon>unclassified sequences</taxon>
        <taxon>metagenomes</taxon>
        <taxon>ecological metagenomes</taxon>
    </lineage>
</organism>
<name>A0A1W1CDF2_9ZZZZ</name>
<dbReference type="PANTHER" id="PTHR30221">
    <property type="entry name" value="SMALL-CONDUCTANCE MECHANOSENSITIVE CHANNEL"/>
    <property type="match status" value="1"/>
</dbReference>
<dbReference type="SUPFAM" id="SSF82689">
    <property type="entry name" value="Mechanosensitive channel protein MscS (YggB), C-terminal domain"/>
    <property type="match status" value="1"/>
</dbReference>
<dbReference type="InterPro" id="IPR006685">
    <property type="entry name" value="MscS_channel_2nd"/>
</dbReference>
<keyword evidence="6 7" id="KW-0472">Membrane</keyword>